<gene>
    <name evidence="1" type="ORF">A2382_03495</name>
</gene>
<proteinExistence type="predicted"/>
<dbReference type="STRING" id="1802538.A2382_03495"/>
<evidence type="ECO:0000313" key="1">
    <source>
        <dbReference type="EMBL" id="OGM78931.1"/>
    </source>
</evidence>
<evidence type="ECO:0000313" key="2">
    <source>
        <dbReference type="Proteomes" id="UP000178999"/>
    </source>
</evidence>
<reference evidence="1 2" key="1">
    <citation type="journal article" date="2016" name="Nat. Commun.">
        <title>Thousands of microbial genomes shed light on interconnected biogeochemical processes in an aquifer system.</title>
        <authorList>
            <person name="Anantharaman K."/>
            <person name="Brown C.T."/>
            <person name="Hug L.A."/>
            <person name="Sharon I."/>
            <person name="Castelle C.J."/>
            <person name="Probst A.J."/>
            <person name="Thomas B.C."/>
            <person name="Singh A."/>
            <person name="Wilkins M.J."/>
            <person name="Karaoz U."/>
            <person name="Brodie E.L."/>
            <person name="Williams K.H."/>
            <person name="Hubbard S.S."/>
            <person name="Banfield J.F."/>
        </authorList>
    </citation>
    <scope>NUCLEOTIDE SEQUENCE [LARGE SCALE GENOMIC DNA]</scope>
</reference>
<sequence length="110" mass="12972">MSNTRDCKKQWTWVMPDIYPALVDRLEQSWLISKMFSLAVRLVRRKFPFVSYQAVMLALAKVALTQASVPERTYVISFQEMTQENGNLFGVLNDLKERGQDYFESEDWLR</sequence>
<dbReference type="AlphaFoldDB" id="A0A1F8CRP7"/>
<name>A0A1F8CRP7_9BACT</name>
<dbReference type="EMBL" id="MGHY01000025">
    <property type="protein sequence ID" value="OGM78931.1"/>
    <property type="molecule type" value="Genomic_DNA"/>
</dbReference>
<dbReference type="Proteomes" id="UP000178999">
    <property type="component" value="Unassembled WGS sequence"/>
</dbReference>
<comment type="caution">
    <text evidence="1">The sequence shown here is derived from an EMBL/GenBank/DDBJ whole genome shotgun (WGS) entry which is preliminary data.</text>
</comment>
<accession>A0A1F8CRP7</accession>
<protein>
    <submittedName>
        <fullName evidence="1">Uncharacterized protein</fullName>
    </submittedName>
</protein>
<organism evidence="1 2">
    <name type="scientific">Candidatus Woesebacteria bacterium RIFOXYB1_FULL_38_16</name>
    <dbReference type="NCBI Taxonomy" id="1802538"/>
    <lineage>
        <taxon>Bacteria</taxon>
        <taxon>Candidatus Woeseibacteriota</taxon>
    </lineage>
</organism>